<evidence type="ECO:0000259" key="13">
    <source>
        <dbReference type="Pfam" id="PF13460"/>
    </source>
</evidence>
<evidence type="ECO:0000256" key="6">
    <source>
        <dbReference type="ARBA" id="ARBA00022946"/>
    </source>
</evidence>
<comment type="catalytic activity">
    <reaction evidence="11">
        <text>protochlorophyllide a + NADP(+) = 3,8-divinyl protochlorophyllide a + NADPH + H(+)</text>
        <dbReference type="Rhea" id="RHEA:48884"/>
        <dbReference type="ChEBI" id="CHEBI:15378"/>
        <dbReference type="ChEBI" id="CHEBI:57783"/>
        <dbReference type="ChEBI" id="CHEBI:58349"/>
        <dbReference type="ChEBI" id="CHEBI:58632"/>
        <dbReference type="ChEBI" id="CHEBI:83350"/>
        <dbReference type="EC" id="1.3.1.75"/>
    </reaction>
</comment>
<dbReference type="SUPFAM" id="SSF51735">
    <property type="entry name" value="NAD(P)-binding Rossmann-fold domains"/>
    <property type="match status" value="1"/>
</dbReference>
<gene>
    <name evidence="14" type="ORF">SO694_0018005</name>
</gene>
<reference evidence="14 15" key="1">
    <citation type="submission" date="2024-03" db="EMBL/GenBank/DDBJ databases">
        <title>Aureococcus anophagefferens CCMP1851 and Kratosvirus quantuckense: Draft genome of a second virus-susceptible host strain in the model system.</title>
        <authorList>
            <person name="Chase E."/>
            <person name="Truchon A.R."/>
            <person name="Schepens W."/>
            <person name="Wilhelm S.W."/>
        </authorList>
    </citation>
    <scope>NUCLEOTIDE SEQUENCE [LARGE SCALE GENOMIC DNA]</scope>
    <source>
        <strain evidence="14 15">CCMP1851</strain>
    </source>
</reference>
<feature type="signal peptide" evidence="12">
    <location>
        <begin position="1"/>
        <end position="17"/>
    </location>
</feature>
<evidence type="ECO:0000313" key="14">
    <source>
        <dbReference type="EMBL" id="KAK7230312.1"/>
    </source>
</evidence>
<keyword evidence="6" id="KW-0809">Transit peptide</keyword>
<evidence type="ECO:0000256" key="5">
    <source>
        <dbReference type="ARBA" id="ARBA00022857"/>
    </source>
</evidence>
<accession>A0ABR1FGD7</accession>
<dbReference type="EC" id="1.3.1.75" evidence="9"/>
<evidence type="ECO:0000256" key="7">
    <source>
        <dbReference type="ARBA" id="ARBA00023002"/>
    </source>
</evidence>
<dbReference type="InterPro" id="IPR036291">
    <property type="entry name" value="NAD(P)-bd_dom_sf"/>
</dbReference>
<evidence type="ECO:0000256" key="2">
    <source>
        <dbReference type="ARBA" id="ARBA00005173"/>
    </source>
</evidence>
<keyword evidence="15" id="KW-1185">Reference proteome</keyword>
<evidence type="ECO:0000256" key="10">
    <source>
        <dbReference type="ARBA" id="ARBA00024089"/>
    </source>
</evidence>
<dbReference type="Proteomes" id="UP001363151">
    <property type="component" value="Unassembled WGS sequence"/>
</dbReference>
<feature type="domain" description="NAD(P)-binding" evidence="13">
    <location>
        <begin position="49"/>
        <end position="237"/>
    </location>
</feature>
<evidence type="ECO:0000256" key="1">
    <source>
        <dbReference type="ARBA" id="ARBA00004229"/>
    </source>
</evidence>
<comment type="pathway">
    <text evidence="2">Porphyrin-containing compound metabolism; chlorophyll biosynthesis.</text>
</comment>
<keyword evidence="12" id="KW-0732">Signal</keyword>
<dbReference type="Pfam" id="PF13460">
    <property type="entry name" value="NAD_binding_10"/>
    <property type="match status" value="1"/>
</dbReference>
<evidence type="ECO:0000256" key="4">
    <source>
        <dbReference type="ARBA" id="ARBA00022640"/>
    </source>
</evidence>
<protein>
    <recommendedName>
        <fullName evidence="10">Divinyl chlorophyllide a 8-vinyl-reductase, chloroplastic</fullName>
        <ecNumber evidence="9">1.3.1.75</ecNumber>
    </recommendedName>
</protein>
<evidence type="ECO:0000256" key="3">
    <source>
        <dbReference type="ARBA" id="ARBA00022528"/>
    </source>
</evidence>
<comment type="subcellular location">
    <subcellularLocation>
        <location evidence="1">Plastid</location>
        <location evidence="1">Chloroplast</location>
    </subcellularLocation>
</comment>
<dbReference type="InterPro" id="IPR016040">
    <property type="entry name" value="NAD(P)-bd_dom"/>
</dbReference>
<keyword evidence="5" id="KW-0521">NADP</keyword>
<evidence type="ECO:0000256" key="9">
    <source>
        <dbReference type="ARBA" id="ARBA00024059"/>
    </source>
</evidence>
<dbReference type="PANTHER" id="PTHR47378:SF1">
    <property type="entry name" value="DIVINYL CHLOROPHYLLIDE A 8-VINYL-REDUCTASE, CHLOROPLASTIC"/>
    <property type="match status" value="1"/>
</dbReference>
<evidence type="ECO:0000256" key="12">
    <source>
        <dbReference type="SAM" id="SignalP"/>
    </source>
</evidence>
<dbReference type="PANTHER" id="PTHR47378">
    <property type="entry name" value="DIVINYL CHLOROPHYLLIDE A 8-VINYL-REDUCTASE, CHLOROPLASTIC"/>
    <property type="match status" value="1"/>
</dbReference>
<keyword evidence="8" id="KW-0149">Chlorophyll biosynthesis</keyword>
<dbReference type="Gene3D" id="3.40.50.720">
    <property type="entry name" value="NAD(P)-binding Rossmann-like Domain"/>
    <property type="match status" value="1"/>
</dbReference>
<name>A0ABR1FGD7_AURAN</name>
<organism evidence="14 15">
    <name type="scientific">Aureococcus anophagefferens</name>
    <name type="common">Harmful bloom alga</name>
    <dbReference type="NCBI Taxonomy" id="44056"/>
    <lineage>
        <taxon>Eukaryota</taxon>
        <taxon>Sar</taxon>
        <taxon>Stramenopiles</taxon>
        <taxon>Ochrophyta</taxon>
        <taxon>Pelagophyceae</taxon>
        <taxon>Pelagomonadales</taxon>
        <taxon>Pelagomonadaceae</taxon>
        <taxon>Aureococcus</taxon>
    </lineage>
</organism>
<keyword evidence="4" id="KW-0934">Plastid</keyword>
<dbReference type="EMBL" id="JBBJCI010000437">
    <property type="protein sequence ID" value="KAK7230312.1"/>
    <property type="molecule type" value="Genomic_DNA"/>
</dbReference>
<dbReference type="InterPro" id="IPR044201">
    <property type="entry name" value="DVR-like"/>
</dbReference>
<evidence type="ECO:0000256" key="11">
    <source>
        <dbReference type="ARBA" id="ARBA00049498"/>
    </source>
</evidence>
<proteinExistence type="predicted"/>
<evidence type="ECO:0000313" key="15">
    <source>
        <dbReference type="Proteomes" id="UP001363151"/>
    </source>
</evidence>
<evidence type="ECO:0000256" key="8">
    <source>
        <dbReference type="ARBA" id="ARBA00023171"/>
    </source>
</evidence>
<keyword evidence="7" id="KW-0560">Oxidoreductase</keyword>
<comment type="caution">
    <text evidence="14">The sequence shown here is derived from an EMBL/GenBank/DDBJ whole genome shotgun (WGS) entry which is preliminary data.</text>
</comment>
<keyword evidence="3" id="KW-0150">Chloroplast</keyword>
<feature type="chain" id="PRO_5047089134" description="Divinyl chlorophyllide a 8-vinyl-reductase, chloroplastic" evidence="12">
    <location>
        <begin position="18"/>
        <end position="401"/>
    </location>
</feature>
<sequence length="401" mass="42149">MVLRGIIALAAAWSATALVMPRTARISSMRMSAFEPGVTKTDERVTVVGASGYIGKAVVRECVRRGYETTAVVRDASKASFDGATIVGAECGDLGGISRAFETAKTDVVVCCLASRSGTEADSLLVDYEASVNCLEAARKCGARHYVLLSAFCVAKPDLSFQAAKLKTEAALAGQGDVTYSVVRPTAFFKSLSGQVEILKGGGPFVYFDLGGDRSATCNPISEADLAMAIVDCVADPARSSKGGEPIWNVGGPDAGISMKEQGELIATAIAEVDGEPRKEPWLLGVPIGVFDGIVGAIKWAYDLTGSPKVKDAWELGQIGRYYAVEDMLTTAPAEKYGKMSLKEHYKQVAKDGQEYDPYTTIFAKAPTAAMKAAAPAAERTADAPDADAVGVGTPLFGKKK</sequence>